<protein>
    <submittedName>
        <fullName evidence="3">Glycosyl transferase family 1</fullName>
    </submittedName>
</protein>
<dbReference type="InterPro" id="IPR001296">
    <property type="entry name" value="Glyco_trans_1"/>
</dbReference>
<dbReference type="PANTHER" id="PTHR46401">
    <property type="entry name" value="GLYCOSYLTRANSFERASE WBBK-RELATED"/>
    <property type="match status" value="1"/>
</dbReference>
<dbReference type="AlphaFoldDB" id="A0A1L9BEC2"/>
<dbReference type="Pfam" id="PF00534">
    <property type="entry name" value="Glycos_transf_1"/>
    <property type="match status" value="1"/>
</dbReference>
<dbReference type="GO" id="GO:0009103">
    <property type="term" value="P:lipopolysaccharide biosynthetic process"/>
    <property type="evidence" value="ECO:0007669"/>
    <property type="project" value="TreeGrafter"/>
</dbReference>
<dbReference type="SUPFAM" id="SSF53756">
    <property type="entry name" value="UDP-Glycosyltransferase/glycogen phosphorylase"/>
    <property type="match status" value="1"/>
</dbReference>
<feature type="domain" description="Glycosyl transferase family 1" evidence="2">
    <location>
        <begin position="193"/>
        <end position="346"/>
    </location>
</feature>
<reference evidence="3 4" key="2">
    <citation type="submission" date="2016-12" db="EMBL/GenBank/DDBJ databases">
        <title>Draft Genome Sequence of Cystobacter ferrugineus Strain Cbfe23.</title>
        <authorList>
            <person name="Akbar S."/>
            <person name="Dowd S.E."/>
            <person name="Stevens D.C."/>
        </authorList>
    </citation>
    <scope>NUCLEOTIDE SEQUENCE [LARGE SCALE GENOMIC DNA]</scope>
    <source>
        <strain evidence="3 4">Cbfe23</strain>
    </source>
</reference>
<dbReference type="Proteomes" id="UP000182229">
    <property type="component" value="Unassembled WGS sequence"/>
</dbReference>
<evidence type="ECO:0000256" key="1">
    <source>
        <dbReference type="ARBA" id="ARBA00022679"/>
    </source>
</evidence>
<dbReference type="GO" id="GO:0016757">
    <property type="term" value="F:glycosyltransferase activity"/>
    <property type="evidence" value="ECO:0007669"/>
    <property type="project" value="InterPro"/>
</dbReference>
<evidence type="ECO:0000313" key="4">
    <source>
        <dbReference type="Proteomes" id="UP000182229"/>
    </source>
</evidence>
<keyword evidence="4" id="KW-1185">Reference proteome</keyword>
<name>A0A1L9BEC2_9BACT</name>
<dbReference type="PANTHER" id="PTHR46401:SF2">
    <property type="entry name" value="GLYCOSYLTRANSFERASE WBBK-RELATED"/>
    <property type="match status" value="1"/>
</dbReference>
<reference evidence="4" key="1">
    <citation type="submission" date="2016-11" db="EMBL/GenBank/DDBJ databases">
        <authorList>
            <person name="Shukria A."/>
            <person name="Stevens D.C."/>
        </authorList>
    </citation>
    <scope>NUCLEOTIDE SEQUENCE [LARGE SCALE GENOMIC DNA]</scope>
    <source>
        <strain evidence="4">Cbfe23</strain>
    </source>
</reference>
<gene>
    <name evidence="3" type="ORF">BON30_15400</name>
</gene>
<dbReference type="EMBL" id="MPIN01000003">
    <property type="protein sequence ID" value="OJH40586.1"/>
    <property type="molecule type" value="Genomic_DNA"/>
</dbReference>
<organism evidence="3 4">
    <name type="scientific">Cystobacter ferrugineus</name>
    <dbReference type="NCBI Taxonomy" id="83449"/>
    <lineage>
        <taxon>Bacteria</taxon>
        <taxon>Pseudomonadati</taxon>
        <taxon>Myxococcota</taxon>
        <taxon>Myxococcia</taxon>
        <taxon>Myxococcales</taxon>
        <taxon>Cystobacterineae</taxon>
        <taxon>Archangiaceae</taxon>
        <taxon>Cystobacter</taxon>
    </lineage>
</organism>
<sequence>MVKIPKSRRTARPSSSRAIHQFVPRLAWGDAVGNQVRYLRELLRGWGHASEIYAEQWDESCQGLVRPARDYPREADDSSALLIHHSFESRLVPLLARAPGRKALIYHNITPARLFEGFEHKVARACEAAREELLALRPLVERAWAYSRFSAEELVAAGYPHVSELPFAVDWSAFDVAPDPVLRAELDDGCANLLFVGRAVPSKRVDDVLRVFTAWQRLYQPRSRLVVAGYLNRETPYGAYLYGLKEMLGAERVQFLGRVSAAQLSACYATASVYLSMSRHEGFGVPLLEAMYRGVPVVAYGAAAVPETMGGAGVATLTNEPLEVARLLAALERNPALEQEMVTAQRARVARLDQEAVAAAVREALEPFLVGPSSTPTPSDEESARVTLVCPGLAAFPDAPDSRLALRLAERLSPCRLLTLDPSPLPTQRAPRTQRVGGQEVLAFSPDEPLSREPARQLPGSSSLEMALRTSHAPLLFLPSDSLLARDTLPHVSSRAWGVRDVKAAAPPPGVMSHLGSRLLSVDFHQPEPAVSALIQALRPLGASRAS</sequence>
<evidence type="ECO:0000313" key="3">
    <source>
        <dbReference type="EMBL" id="OJH40586.1"/>
    </source>
</evidence>
<accession>A0A1L9BEC2</accession>
<keyword evidence="1 3" id="KW-0808">Transferase</keyword>
<dbReference type="Gene3D" id="3.40.50.2000">
    <property type="entry name" value="Glycogen Phosphorylase B"/>
    <property type="match status" value="2"/>
</dbReference>
<dbReference type="STRING" id="83449.BON30_15400"/>
<comment type="caution">
    <text evidence="3">The sequence shown here is derived from an EMBL/GenBank/DDBJ whole genome shotgun (WGS) entry which is preliminary data.</text>
</comment>
<proteinExistence type="predicted"/>
<evidence type="ECO:0000259" key="2">
    <source>
        <dbReference type="Pfam" id="PF00534"/>
    </source>
</evidence>